<evidence type="ECO:0000256" key="1">
    <source>
        <dbReference type="ARBA" id="ARBA00022574"/>
    </source>
</evidence>
<feature type="compositionally biased region" description="Pro residues" evidence="4">
    <location>
        <begin position="544"/>
        <end position="568"/>
    </location>
</feature>
<dbReference type="SUPFAM" id="SSF50969">
    <property type="entry name" value="YVTN repeat-like/Quinoprotein amine dehydrogenase"/>
    <property type="match status" value="1"/>
</dbReference>
<protein>
    <submittedName>
        <fullName evidence="5">Uncharacterized protein</fullName>
    </submittedName>
</protein>
<feature type="compositionally biased region" description="Polar residues" evidence="4">
    <location>
        <begin position="215"/>
        <end position="243"/>
    </location>
</feature>
<dbReference type="GO" id="GO:0000423">
    <property type="term" value="P:mitophagy"/>
    <property type="evidence" value="ECO:0007669"/>
    <property type="project" value="TreeGrafter"/>
</dbReference>
<feature type="compositionally biased region" description="Low complexity" evidence="4">
    <location>
        <begin position="352"/>
        <end position="364"/>
    </location>
</feature>
<evidence type="ECO:0000313" key="6">
    <source>
        <dbReference type="Proteomes" id="UP001438707"/>
    </source>
</evidence>
<dbReference type="Gene3D" id="2.130.10.10">
    <property type="entry name" value="YVTN repeat-like/Quinoprotein amine dehydrogenase"/>
    <property type="match status" value="1"/>
</dbReference>
<keyword evidence="6" id="KW-1185">Reference proteome</keyword>
<dbReference type="EMBL" id="JALJOS010000006">
    <property type="protein sequence ID" value="KAK9837944.1"/>
    <property type="molecule type" value="Genomic_DNA"/>
</dbReference>
<dbReference type="GO" id="GO:0000045">
    <property type="term" value="P:autophagosome assembly"/>
    <property type="evidence" value="ECO:0007669"/>
    <property type="project" value="TreeGrafter"/>
</dbReference>
<dbReference type="InterPro" id="IPR019775">
    <property type="entry name" value="WD40_repeat_CS"/>
</dbReference>
<dbReference type="GO" id="GO:0080008">
    <property type="term" value="C:Cul4-RING E3 ubiquitin ligase complex"/>
    <property type="evidence" value="ECO:0007669"/>
    <property type="project" value="TreeGrafter"/>
</dbReference>
<feature type="region of interest" description="Disordered" evidence="4">
    <location>
        <begin position="215"/>
        <end position="364"/>
    </location>
</feature>
<dbReference type="AlphaFoldDB" id="A0AAW1RVL0"/>
<feature type="compositionally biased region" description="Low complexity" evidence="4">
    <location>
        <begin position="400"/>
        <end position="422"/>
    </location>
</feature>
<dbReference type="PROSITE" id="PS50294">
    <property type="entry name" value="WD_REPEATS_REGION"/>
    <property type="match status" value="1"/>
</dbReference>
<comment type="caution">
    <text evidence="5">The sequence shown here is derived from an EMBL/GenBank/DDBJ whole genome shotgun (WGS) entry which is preliminary data.</text>
</comment>
<sequence>MGAKGPKVAHLLRQRQLGLGGLQQVCGEVQQCQQSQLAVWAETDLLRRCCAAYCQLVPAPRSTIALAFSHDGRLLASSHGDHTVKILCTWTRTCIRILSGHRRTPWVVRFHPRIPTLVASGSLDYEVRLWNVVTGDCIGSHDFGRPIASMSFCADGNLMAIASGHKLYLWEYASGRPPIVALKTRRSLRAVHFHPQGGSLLLSAEVTDAHTAHSISTTHSNAHSASQVTQQPSHQAAPTQQQWHRAEQQAAHQPHHVPALSQQGAPTPARVDARHGSGARQLPQQAPVHSIQADRCAAGTSGSMQASRPSQADTGNASFPRPTAEPGHAAMSMQAAIPHHEHIQWPSGSGNAASQSIHSHAAAAHTAQPVLEQCASLAHVSAAHRMRGHREAVSRDPFEPASAPASSSAHSRPQAAEAAAARCQAPVMPAHIHNPFKDALAAESHRRPAAQIPWQAQQADAGGGAAGEMHAATAQTWHPQAAAEGRSSGLRQGQDVPAAALADIPLPETIAAEWQRVWGPMAQNRSHQNAHLPGLHGSSSAPLPSTPCPHPPQQPLQLPPGPPQPPLPHHSLARCQAQASSHSTGIPSADRSRAERGPDDARGGVPTRQGVVPQELEQQLRNEHPLEALPAAPPGLPPSMLNMGWEYPAHMLRSDGVGLQASVTATPQDSQHNHEADQMMAAAVRASAAAANIIGQEQPCRVLLRLWHNDSSRPPRPLQAARLAIPDTVLCSEMGVHISPCGRFLAACCAAQESPQHVETANQELLAAVDALHACQVDAEGSPSPPAVAYEVRIYSLEPASFGRVLQSAPVRAAHCLTSIQFSPTSRHLLLAFGRRHITLLRSLVCDAGSSIIPVHTILEVYRCSDMALVGVLPSAEDEVNAATWHPFEGEGIAYGTKEGRLRMLQHELVPPGRLSSAAAETPRPEETSVQQLSQDAFAEDDQ</sequence>
<feature type="region of interest" description="Disordered" evidence="4">
    <location>
        <begin position="385"/>
        <end position="422"/>
    </location>
</feature>
<accession>A0AAW1RVL0</accession>
<keyword evidence="1 3" id="KW-0853">WD repeat</keyword>
<dbReference type="PANTHER" id="PTHR22874:SF1">
    <property type="entry name" value="ACTIVATING MOLECULE IN BECN1-REGULATED AUTOPHAGY PROTEIN 1"/>
    <property type="match status" value="1"/>
</dbReference>
<feature type="compositionally biased region" description="Basic and acidic residues" evidence="4">
    <location>
        <begin position="389"/>
        <end position="398"/>
    </location>
</feature>
<dbReference type="InterPro" id="IPR036322">
    <property type="entry name" value="WD40_repeat_dom_sf"/>
</dbReference>
<feature type="compositionally biased region" description="Low complexity" evidence="4">
    <location>
        <begin position="449"/>
        <end position="460"/>
    </location>
</feature>
<gene>
    <name evidence="5" type="ORF">WJX74_008207</name>
</gene>
<feature type="region of interest" description="Disordered" evidence="4">
    <location>
        <begin position="526"/>
        <end position="612"/>
    </location>
</feature>
<feature type="region of interest" description="Disordered" evidence="4">
    <location>
        <begin position="441"/>
        <end position="471"/>
    </location>
</feature>
<dbReference type="GO" id="GO:1990756">
    <property type="term" value="F:ubiquitin-like ligase-substrate adaptor activity"/>
    <property type="evidence" value="ECO:0007669"/>
    <property type="project" value="TreeGrafter"/>
</dbReference>
<dbReference type="PROSITE" id="PS00678">
    <property type="entry name" value="WD_REPEATS_1"/>
    <property type="match status" value="1"/>
</dbReference>
<dbReference type="InterPro" id="IPR052596">
    <property type="entry name" value="AMBRA1_autophagy"/>
</dbReference>
<proteinExistence type="predicted"/>
<dbReference type="Proteomes" id="UP001438707">
    <property type="component" value="Unassembled WGS sequence"/>
</dbReference>
<keyword evidence="2" id="KW-0677">Repeat</keyword>
<evidence type="ECO:0000256" key="4">
    <source>
        <dbReference type="SAM" id="MobiDB-lite"/>
    </source>
</evidence>
<organism evidence="5 6">
    <name type="scientific">Apatococcus lobatus</name>
    <dbReference type="NCBI Taxonomy" id="904363"/>
    <lineage>
        <taxon>Eukaryota</taxon>
        <taxon>Viridiplantae</taxon>
        <taxon>Chlorophyta</taxon>
        <taxon>core chlorophytes</taxon>
        <taxon>Trebouxiophyceae</taxon>
        <taxon>Chlorellales</taxon>
        <taxon>Chlorellaceae</taxon>
        <taxon>Apatococcus</taxon>
    </lineage>
</organism>
<dbReference type="InterPro" id="IPR015943">
    <property type="entry name" value="WD40/YVTN_repeat-like_dom_sf"/>
</dbReference>
<feature type="compositionally biased region" description="Basic and acidic residues" evidence="4">
    <location>
        <begin position="590"/>
        <end position="602"/>
    </location>
</feature>
<evidence type="ECO:0000256" key="2">
    <source>
        <dbReference type="ARBA" id="ARBA00022737"/>
    </source>
</evidence>
<evidence type="ECO:0000256" key="3">
    <source>
        <dbReference type="PROSITE-ProRule" id="PRU00221"/>
    </source>
</evidence>
<dbReference type="InterPro" id="IPR001680">
    <property type="entry name" value="WD40_rpt"/>
</dbReference>
<feature type="compositionally biased region" description="Polar residues" evidence="4">
    <location>
        <begin position="300"/>
        <end position="317"/>
    </location>
</feature>
<dbReference type="SMART" id="SM00320">
    <property type="entry name" value="WD40"/>
    <property type="match status" value="4"/>
</dbReference>
<dbReference type="PROSITE" id="PS50082">
    <property type="entry name" value="WD_REPEATS_2"/>
    <property type="match status" value="1"/>
</dbReference>
<dbReference type="SUPFAM" id="SSF50978">
    <property type="entry name" value="WD40 repeat-like"/>
    <property type="match status" value="1"/>
</dbReference>
<feature type="repeat" description="WD" evidence="3">
    <location>
        <begin position="98"/>
        <end position="140"/>
    </location>
</feature>
<feature type="region of interest" description="Disordered" evidence="4">
    <location>
        <begin position="913"/>
        <end position="943"/>
    </location>
</feature>
<name>A0AAW1RVL0_9CHLO</name>
<dbReference type="PANTHER" id="PTHR22874">
    <property type="entry name" value="ACTIVATING MOLECULE IN BECN1-REGULATED AUTOPHAGY PROTEIN 1"/>
    <property type="match status" value="1"/>
</dbReference>
<feature type="compositionally biased region" description="Polar residues" evidence="4">
    <location>
        <begin position="577"/>
        <end position="586"/>
    </location>
</feature>
<evidence type="ECO:0000313" key="5">
    <source>
        <dbReference type="EMBL" id="KAK9837944.1"/>
    </source>
</evidence>
<dbReference type="InterPro" id="IPR011044">
    <property type="entry name" value="Quino_amine_DH_bsu"/>
</dbReference>
<reference evidence="5 6" key="1">
    <citation type="journal article" date="2024" name="Nat. Commun.">
        <title>Phylogenomics reveals the evolutionary origins of lichenization in chlorophyte algae.</title>
        <authorList>
            <person name="Puginier C."/>
            <person name="Libourel C."/>
            <person name="Otte J."/>
            <person name="Skaloud P."/>
            <person name="Haon M."/>
            <person name="Grisel S."/>
            <person name="Petersen M."/>
            <person name="Berrin J.G."/>
            <person name="Delaux P.M."/>
            <person name="Dal Grande F."/>
            <person name="Keller J."/>
        </authorList>
    </citation>
    <scope>NUCLEOTIDE SEQUENCE [LARGE SCALE GENOMIC DNA]</scope>
    <source>
        <strain evidence="5 6">SAG 2145</strain>
    </source>
</reference>
<dbReference type="Pfam" id="PF00400">
    <property type="entry name" value="WD40"/>
    <property type="match status" value="2"/>
</dbReference>